<dbReference type="OrthoDB" id="5978988at2759"/>
<dbReference type="PANTHER" id="PTHR21364">
    <property type="entry name" value="GENERAL ODORANT-BINDING PROTEIN 19A"/>
    <property type="match status" value="1"/>
</dbReference>
<dbReference type="Pfam" id="PF01395">
    <property type="entry name" value="PBP_GOBP"/>
    <property type="match status" value="1"/>
</dbReference>
<gene>
    <name evidence="3" type="ORF">WN55_05110</name>
</gene>
<organism evidence="3 4">
    <name type="scientific">Dufourea novaeangliae</name>
    <name type="common">Sweat bee</name>
    <dbReference type="NCBI Taxonomy" id="178035"/>
    <lineage>
        <taxon>Eukaryota</taxon>
        <taxon>Metazoa</taxon>
        <taxon>Ecdysozoa</taxon>
        <taxon>Arthropoda</taxon>
        <taxon>Hexapoda</taxon>
        <taxon>Insecta</taxon>
        <taxon>Pterygota</taxon>
        <taxon>Neoptera</taxon>
        <taxon>Endopterygota</taxon>
        <taxon>Hymenoptera</taxon>
        <taxon>Apocrita</taxon>
        <taxon>Aculeata</taxon>
        <taxon>Apoidea</taxon>
        <taxon>Anthophila</taxon>
        <taxon>Halictidae</taxon>
        <taxon>Rophitinae</taxon>
        <taxon>Dufourea</taxon>
    </lineage>
</organism>
<name>A0A154PQL9_DUFNO</name>
<dbReference type="Gene3D" id="1.10.238.20">
    <property type="entry name" value="Pheromone/general odorant binding protein domain"/>
    <property type="match status" value="1"/>
</dbReference>
<evidence type="ECO:0000313" key="4">
    <source>
        <dbReference type="Proteomes" id="UP000076502"/>
    </source>
</evidence>
<dbReference type="PANTHER" id="PTHR21364:SF2">
    <property type="entry name" value="GENERAL ODORANT-BINDING PROTEIN 19A"/>
    <property type="match status" value="1"/>
</dbReference>
<evidence type="ECO:0000256" key="2">
    <source>
        <dbReference type="SAM" id="SignalP"/>
    </source>
</evidence>
<dbReference type="EMBL" id="KQ435007">
    <property type="protein sequence ID" value="KZC13558.1"/>
    <property type="molecule type" value="Genomic_DNA"/>
</dbReference>
<dbReference type="AlphaFoldDB" id="A0A154PQL9"/>
<accession>A0A154PQL9</accession>
<keyword evidence="2" id="KW-0732">Signal</keyword>
<feature type="signal peptide" evidence="2">
    <location>
        <begin position="1"/>
        <end position="24"/>
    </location>
</feature>
<feature type="coiled-coil region" evidence="1">
    <location>
        <begin position="22"/>
        <end position="49"/>
    </location>
</feature>
<evidence type="ECO:0000256" key="1">
    <source>
        <dbReference type="SAM" id="Coils"/>
    </source>
</evidence>
<keyword evidence="4" id="KW-1185">Reference proteome</keyword>
<dbReference type="GO" id="GO:0005549">
    <property type="term" value="F:odorant binding"/>
    <property type="evidence" value="ECO:0007669"/>
    <property type="project" value="InterPro"/>
</dbReference>
<reference evidence="3 4" key="1">
    <citation type="submission" date="2015-07" db="EMBL/GenBank/DDBJ databases">
        <title>The genome of Dufourea novaeangliae.</title>
        <authorList>
            <person name="Pan H."/>
            <person name="Kapheim K."/>
        </authorList>
    </citation>
    <scope>NUCLEOTIDE SEQUENCE [LARGE SCALE GENOMIC DNA]</scope>
    <source>
        <strain evidence="3">0120121106</strain>
        <tissue evidence="3">Whole body</tissue>
    </source>
</reference>
<dbReference type="SMART" id="SM00708">
    <property type="entry name" value="PhBP"/>
    <property type="match status" value="1"/>
</dbReference>
<proteinExistence type="predicted"/>
<feature type="chain" id="PRO_5007599738" evidence="2">
    <location>
        <begin position="25"/>
        <end position="171"/>
    </location>
</feature>
<dbReference type="InterPro" id="IPR036728">
    <property type="entry name" value="PBP_GOBP_sf"/>
</dbReference>
<keyword evidence="1" id="KW-0175">Coiled coil</keyword>
<evidence type="ECO:0000313" key="3">
    <source>
        <dbReference type="EMBL" id="KZC13558.1"/>
    </source>
</evidence>
<protein>
    <submittedName>
        <fullName evidence="3">Uncharacterized protein</fullName>
    </submittedName>
</protein>
<dbReference type="Proteomes" id="UP000076502">
    <property type="component" value="Unassembled WGS sequence"/>
</dbReference>
<dbReference type="InterPro" id="IPR006170">
    <property type="entry name" value="PBP/GOBP"/>
</dbReference>
<dbReference type="CDD" id="cd23992">
    <property type="entry name" value="PBP_GOBP"/>
    <property type="match status" value="1"/>
</dbReference>
<dbReference type="SUPFAM" id="SSF47565">
    <property type="entry name" value="Insect pheromone/odorant-binding proteins"/>
    <property type="match status" value="1"/>
</dbReference>
<sequence>MKSLSICLAVAVTVVLMAVQDAECKKMTIEEAKKSIKNLRKVCAKKTDAPKELLDGQHKGEFPKDERLMCYMRCILTTTKAMKNDEIQYEFFAKNSRLLMVDEVAPRVDHTIEVCRPLVTATEGCEVAWQFGKCIFDTDPEVILCHAQSSRSQRGCKSCGVLFGAQKSQIQ</sequence>